<protein>
    <submittedName>
        <fullName evidence="1">Uncharacterized protein</fullName>
    </submittedName>
</protein>
<dbReference type="EMBL" id="PKMF04000008">
    <property type="protein sequence ID" value="KAK7860104.1"/>
    <property type="molecule type" value="Genomic_DNA"/>
</dbReference>
<evidence type="ECO:0000313" key="2">
    <source>
        <dbReference type="Proteomes" id="UP000237347"/>
    </source>
</evidence>
<keyword evidence="2" id="KW-1185">Reference proteome</keyword>
<organism evidence="1 2">
    <name type="scientific">Quercus suber</name>
    <name type="common">Cork oak</name>
    <dbReference type="NCBI Taxonomy" id="58331"/>
    <lineage>
        <taxon>Eukaryota</taxon>
        <taxon>Viridiplantae</taxon>
        <taxon>Streptophyta</taxon>
        <taxon>Embryophyta</taxon>
        <taxon>Tracheophyta</taxon>
        <taxon>Spermatophyta</taxon>
        <taxon>Magnoliopsida</taxon>
        <taxon>eudicotyledons</taxon>
        <taxon>Gunneridae</taxon>
        <taxon>Pentapetalae</taxon>
        <taxon>rosids</taxon>
        <taxon>fabids</taxon>
        <taxon>Fagales</taxon>
        <taxon>Fagaceae</taxon>
        <taxon>Quercus</taxon>
    </lineage>
</organism>
<sequence length="76" mass="8680">MAEELEALWQRLSLTEEEDENIILGSSSTKAAKERGKNYLVMKILSRKSIMLDALWKKFENDVEAKQRGADHGDRG</sequence>
<dbReference type="Gramene" id="rna-CFP56_31060">
    <property type="protein sequence ID" value="cds-POE97368.1"/>
    <property type="gene ID" value="gene-CFP56_31060"/>
</dbReference>
<dbReference type="AlphaFoldDB" id="A0AAW0MBE9"/>
<reference evidence="1 2" key="1">
    <citation type="journal article" date="2018" name="Sci. Data">
        <title>The draft genome sequence of cork oak.</title>
        <authorList>
            <person name="Ramos A.M."/>
            <person name="Usie A."/>
            <person name="Barbosa P."/>
            <person name="Barros P.M."/>
            <person name="Capote T."/>
            <person name="Chaves I."/>
            <person name="Simoes F."/>
            <person name="Abreu I."/>
            <person name="Carrasquinho I."/>
            <person name="Faro C."/>
            <person name="Guimaraes J.B."/>
            <person name="Mendonca D."/>
            <person name="Nobrega F."/>
            <person name="Rodrigues L."/>
            <person name="Saibo N.J.M."/>
            <person name="Varela M.C."/>
            <person name="Egas C."/>
            <person name="Matos J."/>
            <person name="Miguel C.M."/>
            <person name="Oliveira M.M."/>
            <person name="Ricardo C.P."/>
            <person name="Goncalves S."/>
        </authorList>
    </citation>
    <scope>NUCLEOTIDE SEQUENCE [LARGE SCALE GENOMIC DNA]</scope>
    <source>
        <strain evidence="2">cv. HL8</strain>
    </source>
</reference>
<evidence type="ECO:0000313" key="1">
    <source>
        <dbReference type="EMBL" id="KAK7860104.1"/>
    </source>
</evidence>
<proteinExistence type="predicted"/>
<gene>
    <name evidence="1" type="ORF">CFP56_042238</name>
</gene>
<name>A0AAW0MBE9_QUESU</name>
<comment type="caution">
    <text evidence="1">The sequence shown here is derived from an EMBL/GenBank/DDBJ whole genome shotgun (WGS) entry which is preliminary data.</text>
</comment>
<accession>A0AAW0MBE9</accession>
<dbReference type="Proteomes" id="UP000237347">
    <property type="component" value="Unassembled WGS sequence"/>
</dbReference>